<comment type="caution">
    <text evidence="1">The sequence shown here is derived from an EMBL/GenBank/DDBJ whole genome shotgun (WGS) entry which is preliminary data.</text>
</comment>
<dbReference type="RefSeq" id="WP_071504017.1">
    <property type="nucleotide sequence ID" value="NZ_MORL01000007.1"/>
</dbReference>
<evidence type="ECO:0000313" key="2">
    <source>
        <dbReference type="Proteomes" id="UP000181790"/>
    </source>
</evidence>
<protein>
    <recommendedName>
        <fullName evidence="3">AlgX/AlgJ SGNH hydrolase-like domain-containing protein</fullName>
    </recommendedName>
</protein>
<evidence type="ECO:0008006" key="3">
    <source>
        <dbReference type="Google" id="ProtNLM"/>
    </source>
</evidence>
<dbReference type="PROSITE" id="PS51257">
    <property type="entry name" value="PROKAR_LIPOPROTEIN"/>
    <property type="match status" value="1"/>
</dbReference>
<gene>
    <name evidence="1" type="ORF">BLX24_15245</name>
</gene>
<keyword evidence="2" id="KW-1185">Reference proteome</keyword>
<organism evidence="1 2">
    <name type="scientific">Arsenicibacter rosenii</name>
    <dbReference type="NCBI Taxonomy" id="1750698"/>
    <lineage>
        <taxon>Bacteria</taxon>
        <taxon>Pseudomonadati</taxon>
        <taxon>Bacteroidota</taxon>
        <taxon>Cytophagia</taxon>
        <taxon>Cytophagales</taxon>
        <taxon>Spirosomataceae</taxon>
        <taxon>Arsenicibacter</taxon>
    </lineage>
</organism>
<dbReference type="OrthoDB" id="961233at2"/>
<sequence>MTRLLRYSLIGIAFLLWLGGCSGSVMHWMYQTGFIADDYRFGDLYRLSSLPQFKEPQLPCDDPALVQTDSSARPVSLYIIGDSFSEPQRLSQTAFQRAGLPVTYYRRVHWEDQMQVKLDTSQYNVLMLESVERHFREHFAHPVHSLAVVQDTSHTATKAESQKTWRRQLFDQIQSKGIEERLETVLFSQDLFLWLKELKASLTLHLFDRFSPTVGLSKDRQHVFVDLDVDTTKVLNSSFAPLSNKEVKLLVDSLNNAAKRYRKAGFDAVYLSIIPNKATILDPSRGAYNHLIERIQQHPRLQIPVIDVYSTYKASHEPVYATGDSHWNCTGRRIWLNQVVKTIR</sequence>
<dbReference type="SUPFAM" id="SSF52266">
    <property type="entry name" value="SGNH hydrolase"/>
    <property type="match status" value="1"/>
</dbReference>
<dbReference type="AlphaFoldDB" id="A0A1S2VJG0"/>
<proteinExistence type="predicted"/>
<dbReference type="Proteomes" id="UP000181790">
    <property type="component" value="Unassembled WGS sequence"/>
</dbReference>
<accession>A0A1S2VJG0</accession>
<evidence type="ECO:0000313" key="1">
    <source>
        <dbReference type="EMBL" id="OIN58346.1"/>
    </source>
</evidence>
<name>A0A1S2VJG0_9BACT</name>
<dbReference type="EMBL" id="MORL01000007">
    <property type="protein sequence ID" value="OIN58346.1"/>
    <property type="molecule type" value="Genomic_DNA"/>
</dbReference>
<reference evidence="1 2" key="1">
    <citation type="submission" date="2016-10" db="EMBL/GenBank/DDBJ databases">
        <title>Arsenicibacter rosenii gen. nov., sp. nov., an efficient arsenic-methylating bacterium isolated from an arsenic-contaminated paddy soil.</title>
        <authorList>
            <person name="Huang K."/>
        </authorList>
    </citation>
    <scope>NUCLEOTIDE SEQUENCE [LARGE SCALE GENOMIC DNA]</scope>
    <source>
        <strain evidence="1 2">SM-1</strain>
    </source>
</reference>